<accession>A0ABZ2JZ39</accession>
<organism evidence="1 2">
    <name type="scientific">Pendulispora brunnea</name>
    <dbReference type="NCBI Taxonomy" id="2905690"/>
    <lineage>
        <taxon>Bacteria</taxon>
        <taxon>Pseudomonadati</taxon>
        <taxon>Myxococcota</taxon>
        <taxon>Myxococcia</taxon>
        <taxon>Myxococcales</taxon>
        <taxon>Sorangiineae</taxon>
        <taxon>Pendulisporaceae</taxon>
        <taxon>Pendulispora</taxon>
    </lineage>
</organism>
<gene>
    <name evidence="1" type="ORF">LZC95_35545</name>
</gene>
<sequence length="99" mass="10853">MRTWVASRGVCTSIMGNAYGRGERWLRRSGIPIPLPAHVVAIPHLVPWRFVFGAPVSPRVAAQNANDHIAARCVRREVEGALHEIIEAELAERAGIHGV</sequence>
<name>A0ABZ2JZ39_9BACT</name>
<keyword evidence="2" id="KW-1185">Reference proteome</keyword>
<proteinExistence type="predicted"/>
<evidence type="ECO:0000313" key="2">
    <source>
        <dbReference type="Proteomes" id="UP001379533"/>
    </source>
</evidence>
<evidence type="ECO:0008006" key="3">
    <source>
        <dbReference type="Google" id="ProtNLM"/>
    </source>
</evidence>
<dbReference type="EMBL" id="CP089982">
    <property type="protein sequence ID" value="WXA91753.1"/>
    <property type="molecule type" value="Genomic_DNA"/>
</dbReference>
<evidence type="ECO:0000313" key="1">
    <source>
        <dbReference type="EMBL" id="WXA91753.1"/>
    </source>
</evidence>
<reference evidence="1 2" key="1">
    <citation type="submission" date="2021-12" db="EMBL/GenBank/DDBJ databases">
        <title>Discovery of the Pendulisporaceae a myxobacterial family with distinct sporulation behavior and unique specialized metabolism.</title>
        <authorList>
            <person name="Garcia R."/>
            <person name="Popoff A."/>
            <person name="Bader C.D."/>
            <person name="Loehr J."/>
            <person name="Walesch S."/>
            <person name="Walt C."/>
            <person name="Boldt J."/>
            <person name="Bunk B."/>
            <person name="Haeckl F.J.F.P.J."/>
            <person name="Gunesch A.P."/>
            <person name="Birkelbach J."/>
            <person name="Nuebel U."/>
            <person name="Pietschmann T."/>
            <person name="Bach T."/>
            <person name="Mueller R."/>
        </authorList>
    </citation>
    <scope>NUCLEOTIDE SEQUENCE [LARGE SCALE GENOMIC DNA]</scope>
    <source>
        <strain evidence="1 2">MSr12523</strain>
    </source>
</reference>
<dbReference type="Proteomes" id="UP001379533">
    <property type="component" value="Chromosome"/>
</dbReference>
<dbReference type="RefSeq" id="WP_394842373.1">
    <property type="nucleotide sequence ID" value="NZ_CP089982.1"/>
</dbReference>
<protein>
    <recommendedName>
        <fullName evidence="3">Diacylglycerol O-acyltransferase</fullName>
    </recommendedName>
</protein>